<dbReference type="EMDB" id="EMD-32325"/>
<keyword evidence="1" id="KW-0472">Membrane</keyword>
<keyword evidence="3 4" id="KW-0002">3D-structure</keyword>
<dbReference type="EMBL" id="GG662636">
    <property type="protein sequence ID" value="EAR99761.1"/>
    <property type="molecule type" value="Genomic_DNA"/>
</dbReference>
<dbReference type="AlphaFoldDB" id="Q23TE5"/>
<organism evidence="1 2">
    <name type="scientific">Tetrahymena thermophila (strain SB210)</name>
    <dbReference type="NCBI Taxonomy" id="312017"/>
    <lineage>
        <taxon>Eukaryota</taxon>
        <taxon>Sar</taxon>
        <taxon>Alveolata</taxon>
        <taxon>Ciliophora</taxon>
        <taxon>Intramacronucleata</taxon>
        <taxon>Oligohymenophorea</taxon>
        <taxon>Hymenostomatida</taxon>
        <taxon>Tetrahymenina</taxon>
        <taxon>Tetrahymenidae</taxon>
        <taxon>Tetrahymena</taxon>
    </lineage>
</organism>
<evidence type="ECO:0000313" key="2">
    <source>
        <dbReference type="Proteomes" id="UP000009168"/>
    </source>
</evidence>
<keyword evidence="1" id="KW-0812">Transmembrane</keyword>
<dbReference type="EMDB" id="EMD-34403"/>
<proteinExistence type="evidence at protein level"/>
<dbReference type="KEGG" id="tet:TTHERM_00666370"/>
<reference evidence="4 5" key="4">
    <citation type="journal article" date="2023" name="Nature">
        <title>Structural basis of mitochondrial membrane bending by the I-II-III&lt;sub&gt;2&lt;/sub&gt;-IV&lt;sub&gt;2&lt;/sub&gt; supercomplex.</title>
        <authorList>
            <person name="Muhleip A."/>
            <person name="Flygaard R.K."/>
            <person name="Baradaran R."/>
            <person name="Haapanen O."/>
            <person name="Gruhl T."/>
            <person name="Tobiasson V."/>
            <person name="Marechal A."/>
            <person name="Sharma V."/>
            <person name="Amunts A."/>
        </authorList>
    </citation>
    <scope>STRUCTURE BY ELECTRON MICROSCOPY (2.60 ANGSTROMS)</scope>
</reference>
<reference evidence="3" key="2">
    <citation type="journal article" date="2022" name="Science">
        <title>Structures of &lt;i&gt;Tetrahymena&lt;/i&gt;'s respiratory chain reveal the diversity of eukaryotic core metabolism.</title>
        <authorList>
            <person name="Zhou L."/>
            <person name="Maldonado M."/>
            <person name="Padavannil A."/>
            <person name="Guo F."/>
            <person name="Letts J.A."/>
        </authorList>
    </citation>
    <scope>STRUCTURE BY ELECTRON MICROSCOPY (3.02 ANGSTROMS)</scope>
</reference>
<dbReference type="PDB" id="8GZU">
    <property type="method" value="EM"/>
    <property type="resolution" value="4.18 A"/>
    <property type="chains" value="22/77/W/w=1-124"/>
</dbReference>
<protein>
    <submittedName>
        <fullName evidence="1">Transmembrane protein, putative</fullName>
    </submittedName>
</protein>
<sequence>MVFHYTNFVQETNAWWLRRVRPVYCTVLAYYGWWLYDRYYLFGKNATQDIRKDTTEVWEKRAALNKRNWGYNAHYKPELERSMKKVLYADPNYKFPIEWPERYMAETKTLEQVMDEEENWEYYK</sequence>
<accession>Q23TE5</accession>
<dbReference type="OMA" id="EDENERW"/>
<dbReference type="EMDB" id="EMD-16184"/>
<dbReference type="PDB" id="8GYM">
    <property type="method" value="EM"/>
    <property type="resolution" value="2.96 A"/>
    <property type="chains" value="W/w=1-124"/>
</dbReference>
<dbReference type="eggNOG" id="ENOG502SV3X">
    <property type="taxonomic scope" value="Eukaryota"/>
</dbReference>
<dbReference type="GeneID" id="7842477"/>
<reference evidence="2" key="1">
    <citation type="journal article" date="2006" name="PLoS Biol.">
        <title>Macronuclear genome sequence of the ciliate Tetrahymena thermophila, a model eukaryote.</title>
        <authorList>
            <person name="Eisen J.A."/>
            <person name="Coyne R.S."/>
            <person name="Wu M."/>
            <person name="Wu D."/>
            <person name="Thiagarajan M."/>
            <person name="Wortman J.R."/>
            <person name="Badger J.H."/>
            <person name="Ren Q."/>
            <person name="Amedeo P."/>
            <person name="Jones K.M."/>
            <person name="Tallon L.J."/>
            <person name="Delcher A.L."/>
            <person name="Salzberg S.L."/>
            <person name="Silva J.C."/>
            <person name="Haas B.J."/>
            <person name="Majoros W.H."/>
            <person name="Farzad M."/>
            <person name="Carlton J.M."/>
            <person name="Smith R.K. Jr."/>
            <person name="Garg J."/>
            <person name="Pearlman R.E."/>
            <person name="Karrer K.M."/>
            <person name="Sun L."/>
            <person name="Manning G."/>
            <person name="Elde N.C."/>
            <person name="Turkewitz A.P."/>
            <person name="Asai D.J."/>
            <person name="Wilkes D.E."/>
            <person name="Wang Y."/>
            <person name="Cai H."/>
            <person name="Collins K."/>
            <person name="Stewart B.A."/>
            <person name="Lee S.R."/>
            <person name="Wilamowska K."/>
            <person name="Weinberg Z."/>
            <person name="Ruzzo W.L."/>
            <person name="Wloga D."/>
            <person name="Gaertig J."/>
            <person name="Frankel J."/>
            <person name="Tsao C.-C."/>
            <person name="Gorovsky M.A."/>
            <person name="Keeling P.J."/>
            <person name="Waller R.F."/>
            <person name="Patron N.J."/>
            <person name="Cherry J.M."/>
            <person name="Stover N.A."/>
            <person name="Krieger C.J."/>
            <person name="del Toro C."/>
            <person name="Ryder H.F."/>
            <person name="Williamson S.C."/>
            <person name="Barbeau R.A."/>
            <person name="Hamilton E.P."/>
            <person name="Orias E."/>
        </authorList>
    </citation>
    <scope>NUCLEOTIDE SEQUENCE [LARGE SCALE GENOMIC DNA]</scope>
    <source>
        <strain evidence="2">SB210</strain>
    </source>
</reference>
<dbReference type="Proteomes" id="UP000009168">
    <property type="component" value="Unassembled WGS sequence"/>
</dbReference>
<dbReference type="RefSeq" id="XP_001020006.1">
    <property type="nucleotide sequence ID" value="XM_001020006.3"/>
</dbReference>
<reference evidence="6 7" key="3">
    <citation type="journal article" date="2023" name="Nat. Commun.">
        <title>Structures of Tetrahymena thermophila respiratory megacomplexes on the tubular mitochondrial cristae.</title>
        <authorList>
            <person name="Han F."/>
            <person name="Hu Y."/>
            <person name="Wu M."/>
            <person name="He Z."/>
            <person name="Tian H."/>
            <person name="Zhou L."/>
        </authorList>
    </citation>
    <scope>STRUCTURE BY ELECTRON MICROSCOPY (2.96 ANGSTROMS)</scope>
</reference>
<evidence type="ECO:0000313" key="1">
    <source>
        <dbReference type="EMBL" id="EAR99761.1"/>
    </source>
</evidence>
<dbReference type="PDB" id="8BQS">
    <property type="method" value="EM"/>
    <property type="resolution" value="2.90 A"/>
    <property type="chains" value="EO/Eo=1-124"/>
</dbReference>
<dbReference type="STRING" id="312017.Q23TE5"/>
<dbReference type="HOGENOM" id="CLU_2008531_0_0_1"/>
<dbReference type="PDB" id="8B6H">
    <property type="method" value="EM"/>
    <property type="resolution" value="2.60 A"/>
    <property type="chains" value="EO/Eo=1-124"/>
</dbReference>
<evidence type="ECO:0007829" key="4">
    <source>
        <dbReference type="PDB" id="8B6H"/>
    </source>
</evidence>
<evidence type="ECO:0007829" key="3">
    <source>
        <dbReference type="PDB" id="7W5Z"/>
    </source>
</evidence>
<dbReference type="EMDB" id="EMD-34373"/>
<keyword evidence="2" id="KW-1185">Reference proteome</keyword>
<evidence type="ECO:0007829" key="5">
    <source>
        <dbReference type="PDB" id="8BQS"/>
    </source>
</evidence>
<name>Q23TE5_TETTS</name>
<evidence type="ECO:0007829" key="7">
    <source>
        <dbReference type="PDB" id="8GZU"/>
    </source>
</evidence>
<dbReference type="InParanoid" id="Q23TE5"/>
<dbReference type="OrthoDB" id="306555at2759"/>
<dbReference type="PDB" id="7W5Z">
    <property type="method" value="EM"/>
    <property type="resolution" value="3.02 A"/>
    <property type="chains" value="W/w=1-124"/>
</dbReference>
<gene>
    <name evidence="1" type="ORF">TTHERM_00666370</name>
</gene>
<evidence type="ECO:0007829" key="6">
    <source>
        <dbReference type="PDB" id="8GYM"/>
    </source>
</evidence>